<proteinExistence type="predicted"/>
<dbReference type="GeneID" id="63703146"/>
<dbReference type="AlphaFoldDB" id="A0A135LVT9"/>
<accession>A0A135LVT9</accession>
<keyword evidence="2" id="KW-1185">Reference proteome</keyword>
<dbReference type="EMBL" id="LHQR01000014">
    <property type="protein sequence ID" value="KXG53083.1"/>
    <property type="molecule type" value="Genomic_DNA"/>
</dbReference>
<dbReference type="OMA" id="MHQFINN"/>
<gene>
    <name evidence="1" type="ORF">PGRI_001330</name>
</gene>
<reference evidence="1 2" key="1">
    <citation type="journal article" date="2016" name="BMC Genomics">
        <title>Genome sequencing and secondary metabolism of the postharvest pathogen Penicillium griseofulvum.</title>
        <authorList>
            <person name="Banani H."/>
            <person name="Marcet-Houben M."/>
            <person name="Ballester A.R."/>
            <person name="Abbruscato P."/>
            <person name="Gonzalez-Candelas L."/>
            <person name="Gabaldon T."/>
            <person name="Spadaro D."/>
        </authorList>
    </citation>
    <scope>NUCLEOTIDE SEQUENCE [LARGE SCALE GENOMIC DNA]</scope>
    <source>
        <strain evidence="1 2">PG3</strain>
    </source>
</reference>
<protein>
    <submittedName>
        <fullName evidence="1">Uncharacterized protein</fullName>
    </submittedName>
</protein>
<comment type="caution">
    <text evidence="1">The sequence shown here is derived from an EMBL/GenBank/DDBJ whole genome shotgun (WGS) entry which is preliminary data.</text>
</comment>
<dbReference type="RefSeq" id="XP_040651618.1">
    <property type="nucleotide sequence ID" value="XM_040787846.1"/>
</dbReference>
<organism evidence="1 2">
    <name type="scientific">Penicillium patulum</name>
    <name type="common">Penicillium griseofulvum</name>
    <dbReference type="NCBI Taxonomy" id="5078"/>
    <lineage>
        <taxon>Eukaryota</taxon>
        <taxon>Fungi</taxon>
        <taxon>Dikarya</taxon>
        <taxon>Ascomycota</taxon>
        <taxon>Pezizomycotina</taxon>
        <taxon>Eurotiomycetes</taxon>
        <taxon>Eurotiomycetidae</taxon>
        <taxon>Eurotiales</taxon>
        <taxon>Aspergillaceae</taxon>
        <taxon>Penicillium</taxon>
    </lineage>
</organism>
<dbReference type="OrthoDB" id="4249675at2759"/>
<evidence type="ECO:0000313" key="1">
    <source>
        <dbReference type="EMBL" id="KXG53083.1"/>
    </source>
</evidence>
<name>A0A135LVT9_PENPA</name>
<evidence type="ECO:0000313" key="2">
    <source>
        <dbReference type="Proteomes" id="UP000070168"/>
    </source>
</evidence>
<dbReference type="Proteomes" id="UP000070168">
    <property type="component" value="Unassembled WGS sequence"/>
</dbReference>
<sequence>MATPTPTMEIDKLTADAETLKIKTELLIFLSDGNLMASPIHPPETPPTTIRLSDLPNNLYRTFVFKDPKALEEYFNSPSHPKATHLRLVPMNRFIDAPFPRVIPGCPGWTCWSFNKPPEVCEFYKALPFPFPTREYVSIDNITYPQGQEFITLVADWRAVCRAVPKKHQVREITFDLDGSMKLHSTYVSRVVQMVSTVFAVKAEGPFRSRLRDDEPYPGKNLVARGLACKGY</sequence>